<dbReference type="RefSeq" id="WP_253887413.1">
    <property type="nucleotide sequence ID" value="NZ_BAAAVB010000009.1"/>
</dbReference>
<dbReference type="PANTHER" id="PTHR28004:SF2">
    <property type="entry name" value="D-SERINE DEHYDRATASE"/>
    <property type="match status" value="1"/>
</dbReference>
<dbReference type="InterPro" id="IPR051466">
    <property type="entry name" value="D-amino_acid_metab_enzyme"/>
</dbReference>
<dbReference type="SUPFAM" id="SSF51419">
    <property type="entry name" value="PLP-binding barrel"/>
    <property type="match status" value="1"/>
</dbReference>
<name>A0ABT1ID04_9PSEU</name>
<keyword evidence="3" id="KW-1185">Reference proteome</keyword>
<organism evidence="2 3">
    <name type="scientific">Actinokineospora diospyrosa</name>
    <dbReference type="NCBI Taxonomy" id="103728"/>
    <lineage>
        <taxon>Bacteria</taxon>
        <taxon>Bacillati</taxon>
        <taxon>Actinomycetota</taxon>
        <taxon>Actinomycetes</taxon>
        <taxon>Pseudonocardiales</taxon>
        <taxon>Pseudonocardiaceae</taxon>
        <taxon>Actinokineospora</taxon>
    </lineage>
</organism>
<dbReference type="InterPro" id="IPR001608">
    <property type="entry name" value="Ala_racemase_N"/>
</dbReference>
<evidence type="ECO:0000259" key="1">
    <source>
        <dbReference type="Pfam" id="PF01168"/>
    </source>
</evidence>
<protein>
    <submittedName>
        <fullName evidence="2">D-serine deaminase, pyridoxal phosphate-dependent</fullName>
    </submittedName>
</protein>
<feature type="domain" description="Alanine racemase N-terminal" evidence="1">
    <location>
        <begin position="22"/>
        <end position="201"/>
    </location>
</feature>
<reference evidence="2 3" key="1">
    <citation type="submission" date="2022-06" db="EMBL/GenBank/DDBJ databases">
        <title>Genomic Encyclopedia of Archaeal and Bacterial Type Strains, Phase II (KMG-II): from individual species to whole genera.</title>
        <authorList>
            <person name="Goeker M."/>
        </authorList>
    </citation>
    <scope>NUCLEOTIDE SEQUENCE [LARGE SCALE GENOMIC DNA]</scope>
    <source>
        <strain evidence="2 3">DSM 44255</strain>
    </source>
</reference>
<dbReference type="Gene3D" id="3.20.20.10">
    <property type="entry name" value="Alanine racemase"/>
    <property type="match status" value="1"/>
</dbReference>
<dbReference type="EMBL" id="JAMTCO010000007">
    <property type="protein sequence ID" value="MCP2270441.1"/>
    <property type="molecule type" value="Genomic_DNA"/>
</dbReference>
<sequence length="402" mass="43171">MRTQRDRLDTATEHLDPPVAVVDLDAFDRNAADLLRRADGRPIRVASKSVRCRYLLERVLRRPGFAGVMSYALPEALWLTRVWAGTDLADTDILVAYPTADHSALRALAADDTARRLVSLVVDSVDHLDLVDAALGADHPEIRVCLELDVSWRPVRGSGKVHIGARRSPVFTPRQAEELAAAIAARPGFRLVGIMGYEGQIAGMGDAPAGKPLLGAALRWVQRGSARELTARRTRAVAAVSAISPLEFVNGGGTGSIESTREDPSVTEIAAGSGLIGPGLFDHYRRFTPRPAVLFAVPVVRRPAPGIATVLGGGYLASGPVNRDRLPVPHLPEGLRLLPLEGAGEVQTPLTGADGLRVGDRVWFRHAKAGELAERFTEYQVLEGDSVVRAVPTYRGEGHSFG</sequence>
<gene>
    <name evidence="2" type="ORF">LV75_002942</name>
</gene>
<accession>A0ABT1ID04</accession>
<evidence type="ECO:0000313" key="3">
    <source>
        <dbReference type="Proteomes" id="UP001205185"/>
    </source>
</evidence>
<dbReference type="Pfam" id="PF01168">
    <property type="entry name" value="Ala_racemase_N"/>
    <property type="match status" value="1"/>
</dbReference>
<dbReference type="CDD" id="cd06813">
    <property type="entry name" value="PLPDE_III_DSD_D-TA_like_2"/>
    <property type="match status" value="1"/>
</dbReference>
<dbReference type="PANTHER" id="PTHR28004">
    <property type="entry name" value="ZGC:162816-RELATED"/>
    <property type="match status" value="1"/>
</dbReference>
<proteinExistence type="predicted"/>
<dbReference type="InterPro" id="IPR029066">
    <property type="entry name" value="PLP-binding_barrel"/>
</dbReference>
<dbReference type="Proteomes" id="UP001205185">
    <property type="component" value="Unassembled WGS sequence"/>
</dbReference>
<evidence type="ECO:0000313" key="2">
    <source>
        <dbReference type="EMBL" id="MCP2270441.1"/>
    </source>
</evidence>
<comment type="caution">
    <text evidence="2">The sequence shown here is derived from an EMBL/GenBank/DDBJ whole genome shotgun (WGS) entry which is preliminary data.</text>
</comment>